<dbReference type="InParanoid" id="D8SV19"/>
<accession>D8SV19</accession>
<protein>
    <recommendedName>
        <fullName evidence="3">BTB domain-containing protein</fullName>
    </recommendedName>
</protein>
<evidence type="ECO:0000259" key="3">
    <source>
        <dbReference type="PROSITE" id="PS50097"/>
    </source>
</evidence>
<evidence type="ECO:0000256" key="2">
    <source>
        <dbReference type="ARBA" id="ARBA00004906"/>
    </source>
</evidence>
<gene>
    <name evidence="4" type="ORF">SELMODRAFT_125683</name>
</gene>
<organism evidence="5">
    <name type="scientific">Selaginella moellendorffii</name>
    <name type="common">Spikemoss</name>
    <dbReference type="NCBI Taxonomy" id="88036"/>
    <lineage>
        <taxon>Eukaryota</taxon>
        <taxon>Viridiplantae</taxon>
        <taxon>Streptophyta</taxon>
        <taxon>Embryophyta</taxon>
        <taxon>Tracheophyta</taxon>
        <taxon>Lycopodiopsida</taxon>
        <taxon>Selaginellales</taxon>
        <taxon>Selaginellaceae</taxon>
        <taxon>Selaginella</taxon>
    </lineage>
</organism>
<evidence type="ECO:0000313" key="5">
    <source>
        <dbReference type="Proteomes" id="UP000001514"/>
    </source>
</evidence>
<dbReference type="Pfam" id="PF00651">
    <property type="entry name" value="BTB"/>
    <property type="match status" value="1"/>
</dbReference>
<sequence length="162" mass="18195">KSPVFKAMFSAQMKEAQSGVVRIDDFSHDVLEAFVRFFYTATVCPEVLKKHAASLFCAAEKYGVKLLKAVCEEFLVSNVSRDNAINLLDLARKYDSETVKDAVLRTASMDMQVLPTFGDYSMYAEKDPKLLVELYEGLVKRMSRKRSRIVAGSSTLTLVSNF</sequence>
<feature type="non-terminal residue" evidence="4">
    <location>
        <position position="1"/>
    </location>
</feature>
<evidence type="ECO:0000313" key="4">
    <source>
        <dbReference type="EMBL" id="EFJ11796.1"/>
    </source>
</evidence>
<evidence type="ECO:0000256" key="1">
    <source>
        <dbReference type="ARBA" id="ARBA00002668"/>
    </source>
</evidence>
<dbReference type="PANTHER" id="PTHR47274:SF10">
    <property type="entry name" value="BTB DOMAIN-CONTAINING PROTEIN"/>
    <property type="match status" value="1"/>
</dbReference>
<name>D8SV19_SELML</name>
<dbReference type="OrthoDB" id="6359816at2759"/>
<dbReference type="SUPFAM" id="SSF54695">
    <property type="entry name" value="POZ domain"/>
    <property type="match status" value="1"/>
</dbReference>
<dbReference type="Gene3D" id="3.30.710.10">
    <property type="entry name" value="Potassium Channel Kv1.1, Chain A"/>
    <property type="match status" value="1"/>
</dbReference>
<comment type="pathway">
    <text evidence="2">Protein modification; protein ubiquitination.</text>
</comment>
<comment type="function">
    <text evidence="1">May act as a substrate-specific adapter of an E3 ubiquitin-protein ligase complex (CUL3-RBX1-BTB) which mediates the ubiquitination and subsequent proteasomal degradation of target proteins.</text>
</comment>
<proteinExistence type="predicted"/>
<dbReference type="eggNOG" id="KOG1987">
    <property type="taxonomic scope" value="Eukaryota"/>
</dbReference>
<dbReference type="STRING" id="88036.D8SV19"/>
<dbReference type="EMBL" id="GL377644">
    <property type="protein sequence ID" value="EFJ11796.1"/>
    <property type="molecule type" value="Genomic_DNA"/>
</dbReference>
<dbReference type="HOGENOM" id="CLU_004253_9_3_1"/>
<feature type="domain" description="BTB" evidence="3">
    <location>
        <begin position="1"/>
        <end position="43"/>
    </location>
</feature>
<dbReference type="Gramene" id="EFJ11796">
    <property type="protein sequence ID" value="EFJ11796"/>
    <property type="gene ID" value="SELMODRAFT_125683"/>
</dbReference>
<dbReference type="AlphaFoldDB" id="D8SV19"/>
<keyword evidence="5" id="KW-1185">Reference proteome</keyword>
<dbReference type="KEGG" id="smo:SELMODRAFT_125683"/>
<dbReference type="InterPro" id="IPR044784">
    <property type="entry name" value="At1g01640-like"/>
</dbReference>
<reference evidence="4 5" key="1">
    <citation type="journal article" date="2011" name="Science">
        <title>The Selaginella genome identifies genetic changes associated with the evolution of vascular plants.</title>
        <authorList>
            <person name="Banks J.A."/>
            <person name="Nishiyama T."/>
            <person name="Hasebe M."/>
            <person name="Bowman J.L."/>
            <person name="Gribskov M."/>
            <person name="dePamphilis C."/>
            <person name="Albert V.A."/>
            <person name="Aono N."/>
            <person name="Aoyama T."/>
            <person name="Ambrose B.A."/>
            <person name="Ashton N.W."/>
            <person name="Axtell M.J."/>
            <person name="Barker E."/>
            <person name="Barker M.S."/>
            <person name="Bennetzen J.L."/>
            <person name="Bonawitz N.D."/>
            <person name="Chapple C."/>
            <person name="Cheng C."/>
            <person name="Correa L.G."/>
            <person name="Dacre M."/>
            <person name="DeBarry J."/>
            <person name="Dreyer I."/>
            <person name="Elias M."/>
            <person name="Engstrom E.M."/>
            <person name="Estelle M."/>
            <person name="Feng L."/>
            <person name="Finet C."/>
            <person name="Floyd S.K."/>
            <person name="Frommer W.B."/>
            <person name="Fujita T."/>
            <person name="Gramzow L."/>
            <person name="Gutensohn M."/>
            <person name="Harholt J."/>
            <person name="Hattori M."/>
            <person name="Heyl A."/>
            <person name="Hirai T."/>
            <person name="Hiwatashi Y."/>
            <person name="Ishikawa M."/>
            <person name="Iwata M."/>
            <person name="Karol K.G."/>
            <person name="Koehler B."/>
            <person name="Kolukisaoglu U."/>
            <person name="Kubo M."/>
            <person name="Kurata T."/>
            <person name="Lalonde S."/>
            <person name="Li K."/>
            <person name="Li Y."/>
            <person name="Litt A."/>
            <person name="Lyons E."/>
            <person name="Manning G."/>
            <person name="Maruyama T."/>
            <person name="Michael T.P."/>
            <person name="Mikami K."/>
            <person name="Miyazaki S."/>
            <person name="Morinaga S."/>
            <person name="Murata T."/>
            <person name="Mueller-Roeber B."/>
            <person name="Nelson D.R."/>
            <person name="Obara M."/>
            <person name="Oguri Y."/>
            <person name="Olmstead R.G."/>
            <person name="Onodera N."/>
            <person name="Petersen B.L."/>
            <person name="Pils B."/>
            <person name="Prigge M."/>
            <person name="Rensing S.A."/>
            <person name="Riano-Pachon D.M."/>
            <person name="Roberts A.W."/>
            <person name="Sato Y."/>
            <person name="Scheller H.V."/>
            <person name="Schulz B."/>
            <person name="Schulz C."/>
            <person name="Shakirov E.V."/>
            <person name="Shibagaki N."/>
            <person name="Shinohara N."/>
            <person name="Shippen D.E."/>
            <person name="Soerensen I."/>
            <person name="Sotooka R."/>
            <person name="Sugimoto N."/>
            <person name="Sugita M."/>
            <person name="Sumikawa N."/>
            <person name="Tanurdzic M."/>
            <person name="Theissen G."/>
            <person name="Ulvskov P."/>
            <person name="Wakazuki S."/>
            <person name="Weng J.K."/>
            <person name="Willats W.W."/>
            <person name="Wipf D."/>
            <person name="Wolf P.G."/>
            <person name="Yang L."/>
            <person name="Zimmer A.D."/>
            <person name="Zhu Q."/>
            <person name="Mitros T."/>
            <person name="Hellsten U."/>
            <person name="Loque D."/>
            <person name="Otillar R."/>
            <person name="Salamov A."/>
            <person name="Schmutz J."/>
            <person name="Shapiro H."/>
            <person name="Lindquist E."/>
            <person name="Lucas S."/>
            <person name="Rokhsar D."/>
            <person name="Grigoriev I.V."/>
        </authorList>
    </citation>
    <scope>NUCLEOTIDE SEQUENCE [LARGE SCALE GENOMIC DNA]</scope>
</reference>
<dbReference type="InterPro" id="IPR000210">
    <property type="entry name" value="BTB/POZ_dom"/>
</dbReference>
<dbReference type="OMA" id="SCARVEI"/>
<dbReference type="InterPro" id="IPR011333">
    <property type="entry name" value="SKP1/BTB/POZ_sf"/>
</dbReference>
<dbReference type="PANTHER" id="PTHR47274">
    <property type="entry name" value="BTB/POZ DOMAIN CONTAINING PROTEIN, EXPRESSED-RELATED"/>
    <property type="match status" value="1"/>
</dbReference>
<dbReference type="PROSITE" id="PS50097">
    <property type="entry name" value="BTB"/>
    <property type="match status" value="1"/>
</dbReference>
<dbReference type="FunCoup" id="D8SV19">
    <property type="interactions" value="145"/>
</dbReference>
<dbReference type="Proteomes" id="UP000001514">
    <property type="component" value="Unassembled WGS sequence"/>
</dbReference>